<dbReference type="InterPro" id="IPR017926">
    <property type="entry name" value="GATASE"/>
</dbReference>
<comment type="caution">
    <text evidence="2">The sequence shown here is derived from an EMBL/GenBank/DDBJ whole genome shotgun (WGS) entry which is preliminary data.</text>
</comment>
<dbReference type="PANTHER" id="PTHR42695">
    <property type="entry name" value="GLUTAMINE AMIDOTRANSFERASE YLR126C-RELATED"/>
    <property type="match status" value="1"/>
</dbReference>
<proteinExistence type="predicted"/>
<gene>
    <name evidence="2" type="ORF">F6J89_07140</name>
</gene>
<dbReference type="InterPro" id="IPR029062">
    <property type="entry name" value="Class_I_gatase-like"/>
</dbReference>
<dbReference type="GO" id="GO:0016740">
    <property type="term" value="F:transferase activity"/>
    <property type="evidence" value="ECO:0007669"/>
    <property type="project" value="UniProtKB-KW"/>
</dbReference>
<dbReference type="InterPro" id="IPR044992">
    <property type="entry name" value="ChyE-like"/>
</dbReference>
<evidence type="ECO:0000313" key="2">
    <source>
        <dbReference type="EMBL" id="NER27403.1"/>
    </source>
</evidence>
<keyword evidence="2" id="KW-0808">Transferase</keyword>
<reference evidence="2" key="1">
    <citation type="submission" date="2019-11" db="EMBL/GenBank/DDBJ databases">
        <title>Genomic insights into an expanded diversity of filamentous marine cyanobacteria reveals the extraordinary biosynthetic potential of Moorea and Okeania.</title>
        <authorList>
            <person name="Ferreira Leao T."/>
            <person name="Wang M."/>
            <person name="Moss N."/>
            <person name="Da Silva R."/>
            <person name="Sanders J."/>
            <person name="Nurk S."/>
            <person name="Gurevich A."/>
            <person name="Humphrey G."/>
            <person name="Reher R."/>
            <person name="Zhu Q."/>
            <person name="Belda-Ferre P."/>
            <person name="Glukhov E."/>
            <person name="Rex R."/>
            <person name="Dorrestein P.C."/>
            <person name="Knight R."/>
            <person name="Pevzner P."/>
            <person name="Gerwick W.H."/>
            <person name="Gerwick L."/>
        </authorList>
    </citation>
    <scope>NUCLEOTIDE SEQUENCE</scope>
    <source>
        <strain evidence="2">SIO1C4</strain>
    </source>
</reference>
<dbReference type="EMBL" id="JAAHFQ010000097">
    <property type="protein sequence ID" value="NER27403.1"/>
    <property type="molecule type" value="Genomic_DNA"/>
</dbReference>
<protein>
    <submittedName>
        <fullName evidence="2">Glutamine amidotransferase</fullName>
    </submittedName>
</protein>
<dbReference type="Pfam" id="PF00117">
    <property type="entry name" value="GATase"/>
    <property type="match status" value="1"/>
</dbReference>
<organism evidence="2">
    <name type="scientific">Symploca sp. SIO1C4</name>
    <dbReference type="NCBI Taxonomy" id="2607765"/>
    <lineage>
        <taxon>Bacteria</taxon>
        <taxon>Bacillati</taxon>
        <taxon>Cyanobacteriota</taxon>
        <taxon>Cyanophyceae</taxon>
        <taxon>Coleofasciculales</taxon>
        <taxon>Coleofasciculaceae</taxon>
        <taxon>Symploca</taxon>
    </lineage>
</organism>
<accession>A0A6B3N777</accession>
<dbReference type="CDD" id="cd01741">
    <property type="entry name" value="GATase1_1"/>
    <property type="match status" value="1"/>
</dbReference>
<dbReference type="PANTHER" id="PTHR42695:SF5">
    <property type="entry name" value="GLUTAMINE AMIDOTRANSFERASE YLR126C-RELATED"/>
    <property type="match status" value="1"/>
</dbReference>
<keyword evidence="2" id="KW-0315">Glutamine amidotransferase</keyword>
<dbReference type="GO" id="GO:0005829">
    <property type="term" value="C:cytosol"/>
    <property type="evidence" value="ECO:0007669"/>
    <property type="project" value="TreeGrafter"/>
</dbReference>
<dbReference type="AlphaFoldDB" id="A0A6B3N777"/>
<sequence length="238" mass="26620">MKKVLFIFHKATTNPGPVGQILSQRSYQIDIRALNQGDSLPHTMDEHEAVISFGGSMSVNDCETLPFIGTELNWIPTVLESGKPFLGICLGAQLLARSLGAKVALHPERKVEIGYHPIIPTGAGSKYFDSHLSFYHWNSEGFELPSGAVKLASGERFKNQAFRYGDNAYGVQFHPEISKNVLVEWAATKDSEIERKLKSPGAQSWEEQIEKHSQYAPLVENWLNDFLSLWLGKKADYN</sequence>
<evidence type="ECO:0000259" key="1">
    <source>
        <dbReference type="Pfam" id="PF00117"/>
    </source>
</evidence>
<dbReference type="SUPFAM" id="SSF52317">
    <property type="entry name" value="Class I glutamine amidotransferase-like"/>
    <property type="match status" value="1"/>
</dbReference>
<name>A0A6B3N777_9CYAN</name>
<feature type="domain" description="Glutamine amidotransferase" evidence="1">
    <location>
        <begin position="26"/>
        <end position="179"/>
    </location>
</feature>
<dbReference type="PROSITE" id="PS51273">
    <property type="entry name" value="GATASE_TYPE_1"/>
    <property type="match status" value="1"/>
</dbReference>
<dbReference type="Gene3D" id="3.40.50.880">
    <property type="match status" value="1"/>
</dbReference>